<evidence type="ECO:0000313" key="2">
    <source>
        <dbReference type="EMBL" id="RXI04555.1"/>
    </source>
</evidence>
<feature type="compositionally biased region" description="Polar residues" evidence="1">
    <location>
        <begin position="79"/>
        <end position="92"/>
    </location>
</feature>
<keyword evidence="3" id="KW-1185">Reference proteome</keyword>
<gene>
    <name evidence="2" type="ORF">DVH24_038829</name>
</gene>
<organism evidence="2 3">
    <name type="scientific">Malus domestica</name>
    <name type="common">Apple</name>
    <name type="synonym">Pyrus malus</name>
    <dbReference type="NCBI Taxonomy" id="3750"/>
    <lineage>
        <taxon>Eukaryota</taxon>
        <taxon>Viridiplantae</taxon>
        <taxon>Streptophyta</taxon>
        <taxon>Embryophyta</taxon>
        <taxon>Tracheophyta</taxon>
        <taxon>Spermatophyta</taxon>
        <taxon>Magnoliopsida</taxon>
        <taxon>eudicotyledons</taxon>
        <taxon>Gunneridae</taxon>
        <taxon>Pentapetalae</taxon>
        <taxon>rosids</taxon>
        <taxon>fabids</taxon>
        <taxon>Rosales</taxon>
        <taxon>Rosaceae</taxon>
        <taxon>Amygdaloideae</taxon>
        <taxon>Maleae</taxon>
        <taxon>Malus</taxon>
    </lineage>
</organism>
<evidence type="ECO:0000256" key="1">
    <source>
        <dbReference type="SAM" id="MobiDB-lite"/>
    </source>
</evidence>
<dbReference type="Proteomes" id="UP000290289">
    <property type="component" value="Chromosome 3"/>
</dbReference>
<accession>A0A498KFL9</accession>
<sequence length="100" mass="10520">MSHLIRSRKVVSNVARLIPLPPTSAATALAKMDHMLVNSVDLIDPVGPVVSQVLASSAVSVVQPVSARCGHRRPHTPDISASNIDSLGSQQGKHVINAEN</sequence>
<name>A0A498KFL9_MALDO</name>
<protein>
    <submittedName>
        <fullName evidence="2">Uncharacterized protein</fullName>
    </submittedName>
</protein>
<comment type="caution">
    <text evidence="2">The sequence shown here is derived from an EMBL/GenBank/DDBJ whole genome shotgun (WGS) entry which is preliminary data.</text>
</comment>
<reference evidence="2 3" key="1">
    <citation type="submission" date="2018-10" db="EMBL/GenBank/DDBJ databases">
        <title>A high-quality apple genome assembly.</title>
        <authorList>
            <person name="Hu J."/>
        </authorList>
    </citation>
    <scope>NUCLEOTIDE SEQUENCE [LARGE SCALE GENOMIC DNA]</scope>
    <source>
        <strain evidence="3">cv. HFTH1</strain>
        <tissue evidence="2">Young leaf</tissue>
    </source>
</reference>
<dbReference type="AlphaFoldDB" id="A0A498KFL9"/>
<evidence type="ECO:0000313" key="3">
    <source>
        <dbReference type="Proteomes" id="UP000290289"/>
    </source>
</evidence>
<dbReference type="EMBL" id="RDQH01000329">
    <property type="protein sequence ID" value="RXI04555.1"/>
    <property type="molecule type" value="Genomic_DNA"/>
</dbReference>
<proteinExistence type="predicted"/>
<feature type="region of interest" description="Disordered" evidence="1">
    <location>
        <begin position="68"/>
        <end position="100"/>
    </location>
</feature>